<dbReference type="PANTHER" id="PTHR11012:SF48">
    <property type="entry name" value="CHK KINASE-LIKE DOMAIN-CONTAINING PROTEIN-RELATED"/>
    <property type="match status" value="1"/>
</dbReference>
<dbReference type="STRING" id="7260.B4MKV4"/>
<proteinExistence type="predicted"/>
<keyword evidence="3" id="KW-1185">Reference proteome</keyword>
<dbReference type="eggNOG" id="ENOG502QVUT">
    <property type="taxonomic scope" value="Eukaryota"/>
</dbReference>
<dbReference type="Gene3D" id="3.90.1200.10">
    <property type="match status" value="1"/>
</dbReference>
<dbReference type="InParanoid" id="B4MKV4"/>
<reference evidence="2 3" key="1">
    <citation type="journal article" date="2007" name="Nature">
        <title>Evolution of genes and genomes on the Drosophila phylogeny.</title>
        <authorList>
            <consortium name="Drosophila 12 Genomes Consortium"/>
            <person name="Clark A.G."/>
            <person name="Eisen M.B."/>
            <person name="Smith D.R."/>
            <person name="Bergman C.M."/>
            <person name="Oliver B."/>
            <person name="Markow T.A."/>
            <person name="Kaufman T.C."/>
            <person name="Kellis M."/>
            <person name="Gelbart W."/>
            <person name="Iyer V.N."/>
            <person name="Pollard D.A."/>
            <person name="Sackton T.B."/>
            <person name="Larracuente A.M."/>
            <person name="Singh N.D."/>
            <person name="Abad J.P."/>
            <person name="Abt D.N."/>
            <person name="Adryan B."/>
            <person name="Aguade M."/>
            <person name="Akashi H."/>
            <person name="Anderson W.W."/>
            <person name="Aquadro C.F."/>
            <person name="Ardell D.H."/>
            <person name="Arguello R."/>
            <person name="Artieri C.G."/>
            <person name="Barbash D.A."/>
            <person name="Barker D."/>
            <person name="Barsanti P."/>
            <person name="Batterham P."/>
            <person name="Batzoglou S."/>
            <person name="Begun D."/>
            <person name="Bhutkar A."/>
            <person name="Blanco E."/>
            <person name="Bosak S.A."/>
            <person name="Bradley R.K."/>
            <person name="Brand A.D."/>
            <person name="Brent M.R."/>
            <person name="Brooks A.N."/>
            <person name="Brown R.H."/>
            <person name="Butlin R.K."/>
            <person name="Caggese C."/>
            <person name="Calvi B.R."/>
            <person name="Bernardo de Carvalho A."/>
            <person name="Caspi A."/>
            <person name="Castrezana S."/>
            <person name="Celniker S.E."/>
            <person name="Chang J.L."/>
            <person name="Chapple C."/>
            <person name="Chatterji S."/>
            <person name="Chinwalla A."/>
            <person name="Civetta A."/>
            <person name="Clifton S.W."/>
            <person name="Comeron J.M."/>
            <person name="Costello J.C."/>
            <person name="Coyne J.A."/>
            <person name="Daub J."/>
            <person name="David R.G."/>
            <person name="Delcher A.L."/>
            <person name="Delehaunty K."/>
            <person name="Do C.B."/>
            <person name="Ebling H."/>
            <person name="Edwards K."/>
            <person name="Eickbush T."/>
            <person name="Evans J.D."/>
            <person name="Filipski A."/>
            <person name="Findeiss S."/>
            <person name="Freyhult E."/>
            <person name="Fulton L."/>
            <person name="Fulton R."/>
            <person name="Garcia A.C."/>
            <person name="Gardiner A."/>
            <person name="Garfield D.A."/>
            <person name="Garvin B.E."/>
            <person name="Gibson G."/>
            <person name="Gilbert D."/>
            <person name="Gnerre S."/>
            <person name="Godfrey J."/>
            <person name="Good R."/>
            <person name="Gotea V."/>
            <person name="Gravely B."/>
            <person name="Greenberg A.J."/>
            <person name="Griffiths-Jones S."/>
            <person name="Gross S."/>
            <person name="Guigo R."/>
            <person name="Gustafson E.A."/>
            <person name="Haerty W."/>
            <person name="Hahn M.W."/>
            <person name="Halligan D.L."/>
            <person name="Halpern A.L."/>
            <person name="Halter G.M."/>
            <person name="Han M.V."/>
            <person name="Heger A."/>
            <person name="Hillier L."/>
            <person name="Hinrichs A.S."/>
            <person name="Holmes I."/>
            <person name="Hoskins R.A."/>
            <person name="Hubisz M.J."/>
            <person name="Hultmark D."/>
            <person name="Huntley M.A."/>
            <person name="Jaffe D.B."/>
            <person name="Jagadeeshan S."/>
            <person name="Jeck W.R."/>
            <person name="Johnson J."/>
            <person name="Jones C.D."/>
            <person name="Jordan W.C."/>
            <person name="Karpen G.H."/>
            <person name="Kataoka E."/>
            <person name="Keightley P.D."/>
            <person name="Kheradpour P."/>
            <person name="Kirkness E.F."/>
            <person name="Koerich L.B."/>
            <person name="Kristiansen K."/>
            <person name="Kudrna D."/>
            <person name="Kulathinal R.J."/>
            <person name="Kumar S."/>
            <person name="Kwok R."/>
            <person name="Lander E."/>
            <person name="Langley C.H."/>
            <person name="Lapoint R."/>
            <person name="Lazzaro B.P."/>
            <person name="Lee S.J."/>
            <person name="Levesque L."/>
            <person name="Li R."/>
            <person name="Lin C.F."/>
            <person name="Lin M.F."/>
            <person name="Lindblad-Toh K."/>
            <person name="Llopart A."/>
            <person name="Long M."/>
            <person name="Low L."/>
            <person name="Lozovsky E."/>
            <person name="Lu J."/>
            <person name="Luo M."/>
            <person name="Machado C.A."/>
            <person name="Makalowski W."/>
            <person name="Marzo M."/>
            <person name="Matsuda M."/>
            <person name="Matzkin L."/>
            <person name="McAllister B."/>
            <person name="McBride C.S."/>
            <person name="McKernan B."/>
            <person name="McKernan K."/>
            <person name="Mendez-Lago M."/>
            <person name="Minx P."/>
            <person name="Mollenhauer M.U."/>
            <person name="Montooth K."/>
            <person name="Mount S.M."/>
            <person name="Mu X."/>
            <person name="Myers E."/>
            <person name="Negre B."/>
            <person name="Newfeld S."/>
            <person name="Nielsen R."/>
            <person name="Noor M.A."/>
            <person name="O'Grady P."/>
            <person name="Pachter L."/>
            <person name="Papaceit M."/>
            <person name="Parisi M.J."/>
            <person name="Parisi M."/>
            <person name="Parts L."/>
            <person name="Pedersen J.S."/>
            <person name="Pesole G."/>
            <person name="Phillippy A.M."/>
            <person name="Ponting C.P."/>
            <person name="Pop M."/>
            <person name="Porcelli D."/>
            <person name="Powell J.R."/>
            <person name="Prohaska S."/>
            <person name="Pruitt K."/>
            <person name="Puig M."/>
            <person name="Quesneville H."/>
            <person name="Ram K.R."/>
            <person name="Rand D."/>
            <person name="Rasmussen M.D."/>
            <person name="Reed L.K."/>
            <person name="Reenan R."/>
            <person name="Reily A."/>
            <person name="Remington K.A."/>
            <person name="Rieger T.T."/>
            <person name="Ritchie M.G."/>
            <person name="Robin C."/>
            <person name="Rogers Y.H."/>
            <person name="Rohde C."/>
            <person name="Rozas J."/>
            <person name="Rubenfield M.J."/>
            <person name="Ruiz A."/>
            <person name="Russo S."/>
            <person name="Salzberg S.L."/>
            <person name="Sanchez-Gracia A."/>
            <person name="Saranga D.J."/>
            <person name="Sato H."/>
            <person name="Schaeffer S.W."/>
            <person name="Schatz M.C."/>
            <person name="Schlenke T."/>
            <person name="Schwartz R."/>
            <person name="Segarra C."/>
            <person name="Singh R.S."/>
            <person name="Sirot L."/>
            <person name="Sirota M."/>
            <person name="Sisneros N.B."/>
            <person name="Smith C.D."/>
            <person name="Smith T.F."/>
            <person name="Spieth J."/>
            <person name="Stage D.E."/>
            <person name="Stark A."/>
            <person name="Stephan W."/>
            <person name="Strausberg R.L."/>
            <person name="Strempel S."/>
            <person name="Sturgill D."/>
            <person name="Sutton G."/>
            <person name="Sutton G.G."/>
            <person name="Tao W."/>
            <person name="Teichmann S."/>
            <person name="Tobari Y.N."/>
            <person name="Tomimura Y."/>
            <person name="Tsolas J.M."/>
            <person name="Valente V.L."/>
            <person name="Venter E."/>
            <person name="Venter J.C."/>
            <person name="Vicario S."/>
            <person name="Vieira F.G."/>
            <person name="Vilella A.J."/>
            <person name="Villasante A."/>
            <person name="Walenz B."/>
            <person name="Wang J."/>
            <person name="Wasserman M."/>
            <person name="Watts T."/>
            <person name="Wilson D."/>
            <person name="Wilson R.K."/>
            <person name="Wing R.A."/>
            <person name="Wolfner M.F."/>
            <person name="Wong A."/>
            <person name="Wong G.K."/>
            <person name="Wu C.I."/>
            <person name="Wu G."/>
            <person name="Yamamoto D."/>
            <person name="Yang H.P."/>
            <person name="Yang S.P."/>
            <person name="Yorke J.A."/>
            <person name="Yoshida K."/>
            <person name="Zdobnov E."/>
            <person name="Zhang P."/>
            <person name="Zhang Y."/>
            <person name="Zimin A.V."/>
            <person name="Baldwin J."/>
            <person name="Abdouelleil A."/>
            <person name="Abdulkadir J."/>
            <person name="Abebe A."/>
            <person name="Abera B."/>
            <person name="Abreu J."/>
            <person name="Acer S.C."/>
            <person name="Aftuck L."/>
            <person name="Alexander A."/>
            <person name="An P."/>
            <person name="Anderson E."/>
            <person name="Anderson S."/>
            <person name="Arachi H."/>
            <person name="Azer M."/>
            <person name="Bachantsang P."/>
            <person name="Barry A."/>
            <person name="Bayul T."/>
            <person name="Berlin A."/>
            <person name="Bessette D."/>
            <person name="Bloom T."/>
            <person name="Blye J."/>
            <person name="Boguslavskiy L."/>
            <person name="Bonnet C."/>
            <person name="Boukhgalter B."/>
            <person name="Bourzgui I."/>
            <person name="Brown A."/>
            <person name="Cahill P."/>
            <person name="Channer S."/>
            <person name="Cheshatsang Y."/>
            <person name="Chuda L."/>
            <person name="Citroen M."/>
            <person name="Collymore A."/>
            <person name="Cooke P."/>
            <person name="Costello M."/>
            <person name="D'Aco K."/>
            <person name="Daza R."/>
            <person name="De Haan G."/>
            <person name="DeGray S."/>
            <person name="DeMaso C."/>
            <person name="Dhargay N."/>
            <person name="Dooley K."/>
            <person name="Dooley E."/>
            <person name="Doricent M."/>
            <person name="Dorje P."/>
            <person name="Dorjee K."/>
            <person name="Dupes A."/>
            <person name="Elong R."/>
            <person name="Falk J."/>
            <person name="Farina A."/>
            <person name="Faro S."/>
            <person name="Ferguson D."/>
            <person name="Fisher S."/>
            <person name="Foley C.D."/>
            <person name="Franke A."/>
            <person name="Friedrich D."/>
            <person name="Gadbois L."/>
            <person name="Gearin G."/>
            <person name="Gearin C.R."/>
            <person name="Giannoukos G."/>
            <person name="Goode T."/>
            <person name="Graham J."/>
            <person name="Grandbois E."/>
            <person name="Grewal S."/>
            <person name="Gyaltsen K."/>
            <person name="Hafez N."/>
            <person name="Hagos B."/>
            <person name="Hall J."/>
            <person name="Henson C."/>
            <person name="Hollinger A."/>
            <person name="Honan T."/>
            <person name="Huard M.D."/>
            <person name="Hughes L."/>
            <person name="Hurhula B."/>
            <person name="Husby M.E."/>
            <person name="Kamat A."/>
            <person name="Kanga B."/>
            <person name="Kashin S."/>
            <person name="Khazanovich D."/>
            <person name="Kisner P."/>
            <person name="Lance K."/>
            <person name="Lara M."/>
            <person name="Lee W."/>
            <person name="Lennon N."/>
            <person name="Letendre F."/>
            <person name="LeVine R."/>
            <person name="Lipovsky A."/>
            <person name="Liu X."/>
            <person name="Liu J."/>
            <person name="Liu S."/>
            <person name="Lokyitsang T."/>
            <person name="Lokyitsang Y."/>
            <person name="Lubonja R."/>
            <person name="Lui A."/>
            <person name="MacDonald P."/>
            <person name="Magnisalis V."/>
            <person name="Maru K."/>
            <person name="Matthews C."/>
            <person name="McCusker W."/>
            <person name="McDonough S."/>
            <person name="Mehta T."/>
            <person name="Meldrim J."/>
            <person name="Meneus L."/>
            <person name="Mihai O."/>
            <person name="Mihalev A."/>
            <person name="Mihova T."/>
            <person name="Mittelman R."/>
            <person name="Mlenga V."/>
            <person name="Montmayeur A."/>
            <person name="Mulrain L."/>
            <person name="Navidi A."/>
            <person name="Naylor J."/>
            <person name="Negash T."/>
            <person name="Nguyen T."/>
            <person name="Nguyen N."/>
            <person name="Nicol R."/>
            <person name="Norbu C."/>
            <person name="Norbu N."/>
            <person name="Novod N."/>
            <person name="O'Neill B."/>
            <person name="Osman S."/>
            <person name="Markiewicz E."/>
            <person name="Oyono O.L."/>
            <person name="Patti C."/>
            <person name="Phunkhang P."/>
            <person name="Pierre F."/>
            <person name="Priest M."/>
            <person name="Raghuraman S."/>
            <person name="Rege F."/>
            <person name="Reyes R."/>
            <person name="Rise C."/>
            <person name="Rogov P."/>
            <person name="Ross K."/>
            <person name="Ryan E."/>
            <person name="Settipalli S."/>
            <person name="Shea T."/>
            <person name="Sherpa N."/>
            <person name="Shi L."/>
            <person name="Shih D."/>
            <person name="Sparrow T."/>
            <person name="Spaulding J."/>
            <person name="Stalker J."/>
            <person name="Stange-Thomann N."/>
            <person name="Stavropoulos S."/>
            <person name="Stone C."/>
            <person name="Strader C."/>
            <person name="Tesfaye S."/>
            <person name="Thomson T."/>
            <person name="Thoulutsang Y."/>
            <person name="Thoulutsang D."/>
            <person name="Topham K."/>
            <person name="Topping I."/>
            <person name="Tsamla T."/>
            <person name="Vassiliev H."/>
            <person name="Vo A."/>
            <person name="Wangchuk T."/>
            <person name="Wangdi T."/>
            <person name="Weiand M."/>
            <person name="Wilkinson J."/>
            <person name="Wilson A."/>
            <person name="Yadav S."/>
            <person name="Young G."/>
            <person name="Yu Q."/>
            <person name="Zembek L."/>
            <person name="Zhong D."/>
            <person name="Zimmer A."/>
            <person name="Zwirko Z."/>
            <person name="Jaffe D.B."/>
            <person name="Alvarez P."/>
            <person name="Brockman W."/>
            <person name="Butler J."/>
            <person name="Chin C."/>
            <person name="Gnerre S."/>
            <person name="Grabherr M."/>
            <person name="Kleber M."/>
            <person name="Mauceli E."/>
            <person name="MacCallum I."/>
        </authorList>
    </citation>
    <scope>NUCLEOTIDE SEQUENCE [LARGE SCALE GENOMIC DNA]</scope>
    <source>
        <strain evidence="3">Tucson 14030-0811.24</strain>
    </source>
</reference>
<organism evidence="2 3">
    <name type="scientific">Drosophila willistoni</name>
    <name type="common">Fruit fly</name>
    <dbReference type="NCBI Taxonomy" id="7260"/>
    <lineage>
        <taxon>Eukaryota</taxon>
        <taxon>Metazoa</taxon>
        <taxon>Ecdysozoa</taxon>
        <taxon>Arthropoda</taxon>
        <taxon>Hexapoda</taxon>
        <taxon>Insecta</taxon>
        <taxon>Pterygota</taxon>
        <taxon>Neoptera</taxon>
        <taxon>Endopterygota</taxon>
        <taxon>Diptera</taxon>
        <taxon>Brachycera</taxon>
        <taxon>Muscomorpha</taxon>
        <taxon>Ephydroidea</taxon>
        <taxon>Drosophilidae</taxon>
        <taxon>Drosophila</taxon>
        <taxon>Sophophora</taxon>
    </lineage>
</organism>
<dbReference type="SUPFAM" id="SSF56112">
    <property type="entry name" value="Protein kinase-like (PK-like)"/>
    <property type="match status" value="1"/>
</dbReference>
<name>B4MKV4_DROWI</name>
<evidence type="ECO:0000313" key="2">
    <source>
        <dbReference type="EMBL" id="EDW72879.2"/>
    </source>
</evidence>
<evidence type="ECO:0000313" key="3">
    <source>
        <dbReference type="Proteomes" id="UP000007798"/>
    </source>
</evidence>
<dbReference type="PANTHER" id="PTHR11012">
    <property type="entry name" value="PROTEIN KINASE-LIKE DOMAIN-CONTAINING"/>
    <property type="match status" value="1"/>
</dbReference>
<dbReference type="EMBL" id="CH963847">
    <property type="protein sequence ID" value="EDW72879.2"/>
    <property type="molecule type" value="Genomic_DNA"/>
</dbReference>
<evidence type="ECO:0000259" key="1">
    <source>
        <dbReference type="SMART" id="SM00587"/>
    </source>
</evidence>
<feature type="domain" description="CHK kinase-like" evidence="1">
    <location>
        <begin position="122"/>
        <end position="324"/>
    </location>
</feature>
<protein>
    <recommendedName>
        <fullName evidence="1">CHK kinase-like domain-containing protein</fullName>
    </recommendedName>
</protein>
<gene>
    <name evidence="2" type="primary">Dwil\GK16944</name>
    <name evidence="2" type="ORF">Dwil_GK16944</name>
</gene>
<dbReference type="OrthoDB" id="190089at2759"/>
<dbReference type="HOGENOM" id="CLU_010718_6_1_1"/>
<dbReference type="InterPro" id="IPR004119">
    <property type="entry name" value="EcKL"/>
</dbReference>
<dbReference type="Pfam" id="PF02958">
    <property type="entry name" value="EcKL"/>
    <property type="match status" value="1"/>
</dbReference>
<dbReference type="InterPro" id="IPR011009">
    <property type="entry name" value="Kinase-like_dom_sf"/>
</dbReference>
<dbReference type="Proteomes" id="UP000007798">
    <property type="component" value="Unassembled WGS sequence"/>
</dbReference>
<sequence length="433" mass="49738">MSDSESIELPSHVRNALLEIYKRHDQPMIIEAASGVGENIYGQVLRISWPTLKDASSVVVKMAPKNEARRAHTHVADYYKREVFMYENVFRAYRELAQETGNRFDVTPALITSGLQAPEEFIIFEDLNVGGYTRNARSSMPTSGLVISSVKALAKLHGLSFALQHTKPEKFSELIDKVKEDNLFTPHMEAVSIEFGRAQLRRTQRMLQDEEQTEESQLLQRVIKNCDDKFKDFPLYCVDGASQSPYAVICHGDFWNNNILYKNKVNDDKTIDAKLIDFQMSRYASPVLDLVHYLFACTEKPLRDTNFQSFMDIYHETLALNLKSFNLEIENIYPRDIFDRQLCDFGVYGLIMAAFSMPFFVSQADEIVNIDKVSEAIQDLSATSSDEDAPKCQELIEEFEMLNERTLPIFKRRMTGVVCDIIKYKMAEKLFQL</sequence>
<dbReference type="AlphaFoldDB" id="B4MKV4"/>
<dbReference type="SMART" id="SM00587">
    <property type="entry name" value="CHK"/>
    <property type="match status" value="1"/>
</dbReference>
<accession>B4MKV4</accession>
<dbReference type="InterPro" id="IPR015897">
    <property type="entry name" value="CHK_kinase-like"/>
</dbReference>